<dbReference type="Proteomes" id="UP000625976">
    <property type="component" value="Unassembled WGS sequence"/>
</dbReference>
<dbReference type="RefSeq" id="WP_188465168.1">
    <property type="nucleotide sequence ID" value="NZ_BMFQ01000003.1"/>
</dbReference>
<dbReference type="Pfam" id="PF14022">
    <property type="entry name" value="DUF4238"/>
    <property type="match status" value="1"/>
</dbReference>
<evidence type="ECO:0000313" key="1">
    <source>
        <dbReference type="EMBL" id="GGG51902.1"/>
    </source>
</evidence>
<comment type="caution">
    <text evidence="1">The sequence shown here is derived from an EMBL/GenBank/DDBJ whole genome shotgun (WGS) entry which is preliminary data.</text>
</comment>
<organism evidence="1 2">
    <name type="scientific">Bizionia arctica</name>
    <dbReference type="NCBI Taxonomy" id="1495645"/>
    <lineage>
        <taxon>Bacteria</taxon>
        <taxon>Pseudomonadati</taxon>
        <taxon>Bacteroidota</taxon>
        <taxon>Flavobacteriia</taxon>
        <taxon>Flavobacteriales</taxon>
        <taxon>Flavobacteriaceae</taxon>
        <taxon>Bizionia</taxon>
    </lineage>
</organism>
<dbReference type="AlphaFoldDB" id="A0A917GMP6"/>
<protein>
    <recommendedName>
        <fullName evidence="3">DUF4238 domain-containing protein</fullName>
    </recommendedName>
</protein>
<reference evidence="1" key="1">
    <citation type="journal article" date="2014" name="Int. J. Syst. Evol. Microbiol.">
        <title>Complete genome sequence of Corynebacterium casei LMG S-19264T (=DSM 44701T), isolated from a smear-ripened cheese.</title>
        <authorList>
            <consortium name="US DOE Joint Genome Institute (JGI-PGF)"/>
            <person name="Walter F."/>
            <person name="Albersmeier A."/>
            <person name="Kalinowski J."/>
            <person name="Ruckert C."/>
        </authorList>
    </citation>
    <scope>NUCLEOTIDE SEQUENCE</scope>
    <source>
        <strain evidence="1">CGMCC 1.12751</strain>
    </source>
</reference>
<name>A0A917GMP6_9FLAO</name>
<dbReference type="EMBL" id="BMFQ01000003">
    <property type="protein sequence ID" value="GGG51902.1"/>
    <property type="molecule type" value="Genomic_DNA"/>
</dbReference>
<proteinExistence type="predicted"/>
<gene>
    <name evidence="1" type="ORF">GCM10010976_23810</name>
</gene>
<dbReference type="InterPro" id="IPR025332">
    <property type="entry name" value="DUF4238"/>
</dbReference>
<evidence type="ECO:0000313" key="2">
    <source>
        <dbReference type="Proteomes" id="UP000625976"/>
    </source>
</evidence>
<reference evidence="1" key="2">
    <citation type="submission" date="2020-09" db="EMBL/GenBank/DDBJ databases">
        <authorList>
            <person name="Sun Q."/>
            <person name="Zhou Y."/>
        </authorList>
    </citation>
    <scope>NUCLEOTIDE SEQUENCE</scope>
    <source>
        <strain evidence="1">CGMCC 1.12751</strain>
    </source>
</reference>
<sequence length="288" mass="34256">MNKPINHHFVSQVHIKKFFNYKESRIYVYDKIMDNFYYKKTTKSLFSEKNLNTKIDKGLKDFESLENDLNQYFEKDFSTHYITIKKFIKSPNYSKAVNNSLMYFAKYGAIGEIRNPRHKQSVEDTIFKAFTELSKNGTEELKKEILEVFSYKKEIKYINSVQYSKFADKIINLMGDIIFRIEIPLEKEDYFLLPDFCSANVREKINTYFNPDIKEIAYIGLPLSSKIYIHFYYSKIKNIKLKSNIVLIDSAKVFELNKNNFNYCESKVACQSDYYLNKFIKNVVQHCI</sequence>
<accession>A0A917GMP6</accession>
<keyword evidence="2" id="KW-1185">Reference proteome</keyword>
<evidence type="ECO:0008006" key="3">
    <source>
        <dbReference type="Google" id="ProtNLM"/>
    </source>
</evidence>